<organism evidence="1 2">
    <name type="scientific">Prevotella herbatica</name>
    <dbReference type="NCBI Taxonomy" id="2801997"/>
    <lineage>
        <taxon>Bacteria</taxon>
        <taxon>Pseudomonadati</taxon>
        <taxon>Bacteroidota</taxon>
        <taxon>Bacteroidia</taxon>
        <taxon>Bacteroidales</taxon>
        <taxon>Prevotellaceae</taxon>
        <taxon>Prevotella</taxon>
    </lineage>
</organism>
<reference evidence="1 2" key="1">
    <citation type="journal article" date="2022" name="Int. J. Syst. Evol. Microbiol.">
        <title>Prevotella herbatica sp. nov., a plant polysaccharide-decomposing anaerobic bacterium isolated from a methanogenic reactor.</title>
        <authorList>
            <person name="Uek A."/>
            <person name="Tonouchi A."/>
            <person name="Kaku N."/>
            <person name="Ueki K."/>
        </authorList>
    </citation>
    <scope>NUCLEOTIDE SEQUENCE [LARGE SCALE GENOMIC DNA]</scope>
    <source>
        <strain evidence="1 2">WR041</strain>
    </source>
</reference>
<dbReference type="InterPro" id="IPR014942">
    <property type="entry name" value="AbiEii"/>
</dbReference>
<dbReference type="Pfam" id="PF08843">
    <property type="entry name" value="AbiEii"/>
    <property type="match status" value="1"/>
</dbReference>
<dbReference type="EMBL" id="AP024484">
    <property type="protein sequence ID" value="BCS86266.1"/>
    <property type="molecule type" value="Genomic_DNA"/>
</dbReference>
<name>A0ABM7P0H9_9BACT</name>
<gene>
    <name evidence="1" type="ORF">prwr041_21590</name>
</gene>
<proteinExistence type="predicted"/>
<keyword evidence="1" id="KW-0808">Transferase</keyword>
<protein>
    <submittedName>
        <fullName evidence="1">Nucleotidyl transferase AbiEii/AbiGii toxin family protein</fullName>
    </submittedName>
</protein>
<sequence length="362" mass="41085">MINAESRSMNWINHVSSLYPSLDKTLIEKSIRAFSLLESLARSGCPFTFKGGTACMLHLGSSKRLSIDIDVICPPNTDIKKYVEKYSDEYGFQNIELVERKSSHNVPKSHAKFFYQVSYVTSSEEDKILLDVLFEDIHYGDVKQLPIRSPFLKMDGEDVLVNVPSVADILGDKLTAFAPHTTGVPFFKDKRNCSLEIIKQMFDVASLFDVVSDFKQTRNTFTKFADVELGYRELKNLSYKDILLNTINTSLCIALRGNVNSEDFIQLQNGIKRIGGLIIGEHYVIDTAIKDAAKAAYLATIILYDVKSEVKHYNDSSVDEIKDMTITKLNTKLNKLKKSNVEAFYYWALIDEMFKAHIVIDH</sequence>
<dbReference type="GO" id="GO:0016740">
    <property type="term" value="F:transferase activity"/>
    <property type="evidence" value="ECO:0007669"/>
    <property type="project" value="UniProtKB-KW"/>
</dbReference>
<keyword evidence="2" id="KW-1185">Reference proteome</keyword>
<evidence type="ECO:0000313" key="2">
    <source>
        <dbReference type="Proteomes" id="UP001319045"/>
    </source>
</evidence>
<dbReference type="Gene3D" id="3.10.450.620">
    <property type="entry name" value="JHP933, nucleotidyltransferase-like core domain"/>
    <property type="match status" value="1"/>
</dbReference>
<evidence type="ECO:0000313" key="1">
    <source>
        <dbReference type="EMBL" id="BCS86266.1"/>
    </source>
</evidence>
<dbReference type="Proteomes" id="UP001319045">
    <property type="component" value="Chromosome"/>
</dbReference>
<accession>A0ABM7P0H9</accession>